<proteinExistence type="predicted"/>
<accession>A0ABQ6M1H4</accession>
<dbReference type="GO" id="GO:0016787">
    <property type="term" value="F:hydrolase activity"/>
    <property type="evidence" value="ECO:0007669"/>
    <property type="project" value="UniProtKB-KW"/>
</dbReference>
<gene>
    <name evidence="2" type="ORF">MNKW57_24530</name>
</gene>
<dbReference type="RefSeq" id="WP_285764745.1">
    <property type="nucleotide sequence ID" value="NZ_BSYJ01000005.1"/>
</dbReference>
<dbReference type="PANTHER" id="PTHR22946">
    <property type="entry name" value="DIENELACTONE HYDROLASE DOMAIN-CONTAINING PROTEIN-RELATED"/>
    <property type="match status" value="1"/>
</dbReference>
<keyword evidence="2" id="KW-0378">Hydrolase</keyword>
<dbReference type="SUPFAM" id="SSF53474">
    <property type="entry name" value="alpha/beta-Hydrolases"/>
    <property type="match status" value="1"/>
</dbReference>
<protein>
    <submittedName>
        <fullName evidence="2">Dienelactone hydrolase family protein</fullName>
    </submittedName>
</protein>
<dbReference type="Proteomes" id="UP001224392">
    <property type="component" value="Unassembled WGS sequence"/>
</dbReference>
<dbReference type="InterPro" id="IPR029058">
    <property type="entry name" value="AB_hydrolase_fold"/>
</dbReference>
<comment type="caution">
    <text evidence="2">The sequence shown here is derived from an EMBL/GenBank/DDBJ whole genome shotgun (WGS) entry which is preliminary data.</text>
</comment>
<feature type="domain" description="Dienelactone hydrolase" evidence="1">
    <location>
        <begin position="17"/>
        <end position="238"/>
    </location>
</feature>
<dbReference type="Gene3D" id="3.40.50.1820">
    <property type="entry name" value="alpha/beta hydrolase"/>
    <property type="match status" value="1"/>
</dbReference>
<evidence type="ECO:0000259" key="1">
    <source>
        <dbReference type="Pfam" id="PF01738"/>
    </source>
</evidence>
<dbReference type="EMBL" id="BSYJ01000005">
    <property type="protein sequence ID" value="GMG88132.1"/>
    <property type="molecule type" value="Genomic_DNA"/>
</dbReference>
<reference evidence="2 3" key="1">
    <citation type="submission" date="2023-04" db="EMBL/GenBank/DDBJ databases">
        <title>Marinobulbifer ophiurae gen. nov., sp. Nov., isolate from tissue of brittle star Ophioplocus japonicus.</title>
        <authorList>
            <person name="Kawano K."/>
            <person name="Sawayama S."/>
            <person name="Nakagawa S."/>
        </authorList>
    </citation>
    <scope>NUCLEOTIDE SEQUENCE [LARGE SCALE GENOMIC DNA]</scope>
    <source>
        <strain evidence="2 3">NKW57</strain>
    </source>
</reference>
<evidence type="ECO:0000313" key="3">
    <source>
        <dbReference type="Proteomes" id="UP001224392"/>
    </source>
</evidence>
<dbReference type="Pfam" id="PF01738">
    <property type="entry name" value="DLH"/>
    <property type="match status" value="1"/>
</dbReference>
<name>A0ABQ6M1H4_9GAMM</name>
<sequence length="240" mass="25614">MATSELKEYIAGDTTLEAFIARPAAGQGPHPAVLIAHDWSGRRAFACEKAEYFAERGFVGIAIDFYGKGIFGADGDVERNSSLMTPLVEDRQLIRDRAQAALQMAKALDGVDDGRVAAIGFCFGGMCVLELARSGAQFNGAISVHGLLGQGDGVKTETVSSSVLCLHGNDDPMVPPEQVSAFQQEMSDSGADWQMHIYGGTMHAFTNPAANNPDFGTVYNQCAEARAMASIDRFLEEVLA</sequence>
<dbReference type="InterPro" id="IPR050261">
    <property type="entry name" value="FrsA_esterase"/>
</dbReference>
<dbReference type="InterPro" id="IPR002925">
    <property type="entry name" value="Dienelactn_hydro"/>
</dbReference>
<keyword evidence="3" id="KW-1185">Reference proteome</keyword>
<dbReference type="PANTHER" id="PTHR22946:SF0">
    <property type="entry name" value="DIENELACTONE HYDROLASE DOMAIN-CONTAINING PROTEIN"/>
    <property type="match status" value="1"/>
</dbReference>
<organism evidence="2 3">
    <name type="scientific">Biformimicrobium ophioploci</name>
    <dbReference type="NCBI Taxonomy" id="3036711"/>
    <lineage>
        <taxon>Bacteria</taxon>
        <taxon>Pseudomonadati</taxon>
        <taxon>Pseudomonadota</taxon>
        <taxon>Gammaproteobacteria</taxon>
        <taxon>Cellvibrionales</taxon>
        <taxon>Microbulbiferaceae</taxon>
        <taxon>Biformimicrobium</taxon>
    </lineage>
</organism>
<evidence type="ECO:0000313" key="2">
    <source>
        <dbReference type="EMBL" id="GMG88132.1"/>
    </source>
</evidence>